<evidence type="ECO:0008006" key="3">
    <source>
        <dbReference type="Google" id="ProtNLM"/>
    </source>
</evidence>
<dbReference type="Gene3D" id="3.40.50.150">
    <property type="entry name" value="Vaccinia Virus protein VP39"/>
    <property type="match status" value="1"/>
</dbReference>
<dbReference type="Proteomes" id="UP000177905">
    <property type="component" value="Unassembled WGS sequence"/>
</dbReference>
<accession>A0A1F4S8G2</accession>
<evidence type="ECO:0000313" key="2">
    <source>
        <dbReference type="Proteomes" id="UP000177905"/>
    </source>
</evidence>
<sequence length="457" mass="53089">MQSDSSLIGGSFKDPSGFVFSKDGEIYRQINFTYKNNYEMFMRCGLYDKLVEANTLISHKEVSVEAQNSNIAYKIIKPERISFISYPYEWCFGQLKDAALLTLNLQKTALDFDMTLKDASAFNIQFVKGNPKLIDTLSFEKYDEGEPWIAYKQFCEHFLGPLVLMAFKDYRLSQLFKVFINGIPLDLVSSVLPKTSWLNPGIFIHIHLHSKAQKKYEERRIFSKKVFFSKTHFYALIDNLQSVVEKLKLNKKHSHWKDYYVSNNYSPHSFEFKKSVILDFIDILKPFNVWDLGCNTGGFSEIAASKNIETIAFDNDFFCIEDIYNKSKFEKILPLFLDLLNPTPSLGWANLERDSLIKRGPADLVMALALIHHLAISCNIPFIKIADFFSKICNWLIIEFVEKEDSMAQKLFNSRKDIFPHYNSENFKATFEKKFITEKTVEIPGSHRTLYLMRAKK</sequence>
<dbReference type="InterPro" id="IPR029063">
    <property type="entry name" value="SAM-dependent_MTases_sf"/>
</dbReference>
<evidence type="ECO:0000313" key="1">
    <source>
        <dbReference type="EMBL" id="OGC16677.1"/>
    </source>
</evidence>
<gene>
    <name evidence="1" type="ORF">A2290_03650</name>
</gene>
<dbReference type="EMBL" id="MEUA01000005">
    <property type="protein sequence ID" value="OGC16677.1"/>
    <property type="molecule type" value="Genomic_DNA"/>
</dbReference>
<dbReference type="SUPFAM" id="SSF53335">
    <property type="entry name" value="S-adenosyl-L-methionine-dependent methyltransferases"/>
    <property type="match status" value="1"/>
</dbReference>
<dbReference type="AlphaFoldDB" id="A0A1F4S8G2"/>
<protein>
    <recommendedName>
        <fullName evidence="3">SAM-dependent methyltransferase</fullName>
    </recommendedName>
</protein>
<name>A0A1F4S8G2_UNCSA</name>
<organism evidence="1 2">
    <name type="scientific">candidate division WOR-1 bacterium RIFOXYB2_FULL_36_35</name>
    <dbReference type="NCBI Taxonomy" id="1802578"/>
    <lineage>
        <taxon>Bacteria</taxon>
        <taxon>Bacillati</taxon>
        <taxon>Saganbacteria</taxon>
    </lineage>
</organism>
<proteinExistence type="predicted"/>
<comment type="caution">
    <text evidence="1">The sequence shown here is derived from an EMBL/GenBank/DDBJ whole genome shotgun (WGS) entry which is preliminary data.</text>
</comment>
<reference evidence="1 2" key="1">
    <citation type="journal article" date="2016" name="Nat. Commun.">
        <title>Thousands of microbial genomes shed light on interconnected biogeochemical processes in an aquifer system.</title>
        <authorList>
            <person name="Anantharaman K."/>
            <person name="Brown C.T."/>
            <person name="Hug L.A."/>
            <person name="Sharon I."/>
            <person name="Castelle C.J."/>
            <person name="Probst A.J."/>
            <person name="Thomas B.C."/>
            <person name="Singh A."/>
            <person name="Wilkins M.J."/>
            <person name="Karaoz U."/>
            <person name="Brodie E.L."/>
            <person name="Williams K.H."/>
            <person name="Hubbard S.S."/>
            <person name="Banfield J.F."/>
        </authorList>
    </citation>
    <scope>NUCLEOTIDE SEQUENCE [LARGE SCALE GENOMIC DNA]</scope>
</reference>